<dbReference type="InterPro" id="IPR001878">
    <property type="entry name" value="Znf_CCHC"/>
</dbReference>
<evidence type="ECO:0000313" key="5">
    <source>
        <dbReference type="Proteomes" id="UP001153076"/>
    </source>
</evidence>
<comment type="caution">
    <text evidence="4">The sequence shown here is derived from an EMBL/GenBank/DDBJ whole genome shotgun (WGS) entry which is preliminary data.</text>
</comment>
<dbReference type="GO" id="GO:0003676">
    <property type="term" value="F:nucleic acid binding"/>
    <property type="evidence" value="ECO:0007669"/>
    <property type="project" value="InterPro"/>
</dbReference>
<proteinExistence type="predicted"/>
<keyword evidence="1" id="KW-0863">Zinc-finger</keyword>
<evidence type="ECO:0000256" key="1">
    <source>
        <dbReference type="PROSITE-ProRule" id="PRU00047"/>
    </source>
</evidence>
<keyword evidence="1" id="KW-0862">Zinc</keyword>
<dbReference type="PROSITE" id="PS50158">
    <property type="entry name" value="ZF_CCHC"/>
    <property type="match status" value="1"/>
</dbReference>
<dbReference type="Proteomes" id="UP001153076">
    <property type="component" value="Unassembled WGS sequence"/>
</dbReference>
<feature type="region of interest" description="Disordered" evidence="2">
    <location>
        <begin position="1"/>
        <end position="30"/>
    </location>
</feature>
<gene>
    <name evidence="4" type="ORF">Cgig2_012247</name>
</gene>
<accession>A0A9Q1JPU2</accession>
<reference evidence="4" key="1">
    <citation type="submission" date="2022-04" db="EMBL/GenBank/DDBJ databases">
        <title>Carnegiea gigantea Genome sequencing and assembly v2.</title>
        <authorList>
            <person name="Copetti D."/>
            <person name="Sanderson M.J."/>
            <person name="Burquez A."/>
            <person name="Wojciechowski M.F."/>
        </authorList>
    </citation>
    <scope>NUCLEOTIDE SEQUENCE</scope>
    <source>
        <strain evidence="4">SGP5-SGP5p</strain>
        <tissue evidence="4">Aerial part</tissue>
    </source>
</reference>
<keyword evidence="5" id="KW-1185">Reference proteome</keyword>
<dbReference type="EMBL" id="JAKOGI010000967">
    <property type="protein sequence ID" value="KAJ8428797.1"/>
    <property type="molecule type" value="Genomic_DNA"/>
</dbReference>
<evidence type="ECO:0000259" key="3">
    <source>
        <dbReference type="PROSITE" id="PS50158"/>
    </source>
</evidence>
<dbReference type="InterPro" id="IPR036875">
    <property type="entry name" value="Znf_CCHC_sf"/>
</dbReference>
<evidence type="ECO:0000256" key="2">
    <source>
        <dbReference type="SAM" id="MobiDB-lite"/>
    </source>
</evidence>
<organism evidence="4 5">
    <name type="scientific">Carnegiea gigantea</name>
    <dbReference type="NCBI Taxonomy" id="171969"/>
    <lineage>
        <taxon>Eukaryota</taxon>
        <taxon>Viridiplantae</taxon>
        <taxon>Streptophyta</taxon>
        <taxon>Embryophyta</taxon>
        <taxon>Tracheophyta</taxon>
        <taxon>Spermatophyta</taxon>
        <taxon>Magnoliopsida</taxon>
        <taxon>eudicotyledons</taxon>
        <taxon>Gunneridae</taxon>
        <taxon>Pentapetalae</taxon>
        <taxon>Caryophyllales</taxon>
        <taxon>Cactineae</taxon>
        <taxon>Cactaceae</taxon>
        <taxon>Cactoideae</taxon>
        <taxon>Echinocereeae</taxon>
        <taxon>Carnegiea</taxon>
    </lineage>
</organism>
<dbReference type="GO" id="GO:0008270">
    <property type="term" value="F:zinc ion binding"/>
    <property type="evidence" value="ECO:0007669"/>
    <property type="project" value="UniProtKB-KW"/>
</dbReference>
<dbReference type="SUPFAM" id="SSF57756">
    <property type="entry name" value="Retrovirus zinc finger-like domains"/>
    <property type="match status" value="1"/>
</dbReference>
<feature type="domain" description="CCHC-type" evidence="3">
    <location>
        <begin position="32"/>
        <end position="49"/>
    </location>
</feature>
<sequence length="232" mass="26632">MTTAYYPPTNGRQSGRPPSKRRESQTQGIKSRRCSKCSKVGHTRRTCRNPRADFDANYEVDVVEVEDLLDGSYIPKFSAIHRQVRPRNMEMVQTSFETVVYAFYCDPTPTPVCVLMIKYSFTCSCCQITWHVYPTAGKCSPCRETLTFCSYWLRSYHHTPTPVCILMCKYIGVCTLRADMFTPVCVLMMKHGFACFVLSSKLAYLPSRRQMFTVVNHSLQLVNPWGTDKLQP</sequence>
<dbReference type="OrthoDB" id="1614215at2759"/>
<keyword evidence="1" id="KW-0479">Metal-binding</keyword>
<dbReference type="AlphaFoldDB" id="A0A9Q1JPU2"/>
<evidence type="ECO:0000313" key="4">
    <source>
        <dbReference type="EMBL" id="KAJ8428797.1"/>
    </source>
</evidence>
<name>A0A9Q1JPU2_9CARY</name>
<protein>
    <recommendedName>
        <fullName evidence="3">CCHC-type domain-containing protein</fullName>
    </recommendedName>
</protein>